<evidence type="ECO:0000256" key="3">
    <source>
        <dbReference type="ARBA" id="ARBA00023015"/>
    </source>
</evidence>
<dbReference type="InterPro" id="IPR036390">
    <property type="entry name" value="WH_DNA-bd_sf"/>
</dbReference>
<feature type="domain" description="HTH gntR-type" evidence="6">
    <location>
        <begin position="2"/>
        <end position="70"/>
    </location>
</feature>
<name>A0ABN2GY21_9ACTN</name>
<dbReference type="Gene3D" id="3.40.640.10">
    <property type="entry name" value="Type I PLP-dependent aspartate aminotransferase-like (Major domain)"/>
    <property type="match status" value="1"/>
</dbReference>
<dbReference type="CDD" id="cd00609">
    <property type="entry name" value="AAT_like"/>
    <property type="match status" value="1"/>
</dbReference>
<dbReference type="RefSeq" id="WP_344310747.1">
    <property type="nucleotide sequence ID" value="NZ_BAAANY010000009.1"/>
</dbReference>
<dbReference type="Pfam" id="PF00155">
    <property type="entry name" value="Aminotran_1_2"/>
    <property type="match status" value="1"/>
</dbReference>
<dbReference type="Proteomes" id="UP001500618">
    <property type="component" value="Unassembled WGS sequence"/>
</dbReference>
<protein>
    <submittedName>
        <fullName evidence="7">PLP-dependent aminotransferase family protein</fullName>
    </submittedName>
</protein>
<organism evidence="7 8">
    <name type="scientific">Fodinicola feengrottensis</name>
    <dbReference type="NCBI Taxonomy" id="435914"/>
    <lineage>
        <taxon>Bacteria</taxon>
        <taxon>Bacillati</taxon>
        <taxon>Actinomycetota</taxon>
        <taxon>Actinomycetes</taxon>
        <taxon>Mycobacteriales</taxon>
        <taxon>Fodinicola</taxon>
    </lineage>
</organism>
<dbReference type="SMART" id="SM00345">
    <property type="entry name" value="HTH_GNTR"/>
    <property type="match status" value="1"/>
</dbReference>
<dbReference type="InterPro" id="IPR015424">
    <property type="entry name" value="PyrdxlP-dep_Trfase"/>
</dbReference>
<keyword evidence="5" id="KW-0804">Transcription</keyword>
<dbReference type="PANTHER" id="PTHR46577">
    <property type="entry name" value="HTH-TYPE TRANSCRIPTIONAL REGULATORY PROTEIN GABR"/>
    <property type="match status" value="1"/>
</dbReference>
<proteinExistence type="inferred from homology"/>
<dbReference type="InterPro" id="IPR051446">
    <property type="entry name" value="HTH_trans_reg/aminotransferase"/>
</dbReference>
<keyword evidence="4" id="KW-0238">DNA-binding</keyword>
<evidence type="ECO:0000256" key="5">
    <source>
        <dbReference type="ARBA" id="ARBA00023163"/>
    </source>
</evidence>
<evidence type="ECO:0000256" key="1">
    <source>
        <dbReference type="ARBA" id="ARBA00005384"/>
    </source>
</evidence>
<comment type="caution">
    <text evidence="7">The sequence shown here is derived from an EMBL/GenBank/DDBJ whole genome shotgun (WGS) entry which is preliminary data.</text>
</comment>
<keyword evidence="8" id="KW-1185">Reference proteome</keyword>
<dbReference type="SUPFAM" id="SSF53383">
    <property type="entry name" value="PLP-dependent transferases"/>
    <property type="match status" value="1"/>
</dbReference>
<dbReference type="EMBL" id="BAAANY010000009">
    <property type="protein sequence ID" value="GAA1678679.1"/>
    <property type="molecule type" value="Genomic_DNA"/>
</dbReference>
<dbReference type="Gene3D" id="1.10.10.10">
    <property type="entry name" value="Winged helix-like DNA-binding domain superfamily/Winged helix DNA-binding domain"/>
    <property type="match status" value="1"/>
</dbReference>
<dbReference type="InterPro" id="IPR004839">
    <property type="entry name" value="Aminotransferase_I/II_large"/>
</dbReference>
<dbReference type="CDD" id="cd07377">
    <property type="entry name" value="WHTH_GntR"/>
    <property type="match status" value="1"/>
</dbReference>
<reference evidence="7 8" key="1">
    <citation type="journal article" date="2019" name="Int. J. Syst. Evol. Microbiol.">
        <title>The Global Catalogue of Microorganisms (GCM) 10K type strain sequencing project: providing services to taxonomists for standard genome sequencing and annotation.</title>
        <authorList>
            <consortium name="The Broad Institute Genomics Platform"/>
            <consortium name="The Broad Institute Genome Sequencing Center for Infectious Disease"/>
            <person name="Wu L."/>
            <person name="Ma J."/>
        </authorList>
    </citation>
    <scope>NUCLEOTIDE SEQUENCE [LARGE SCALE GENOMIC DNA]</scope>
    <source>
        <strain evidence="7 8">JCM 14718</strain>
    </source>
</reference>
<keyword evidence="2" id="KW-0663">Pyridoxal phosphate</keyword>
<evidence type="ECO:0000313" key="8">
    <source>
        <dbReference type="Proteomes" id="UP001500618"/>
    </source>
</evidence>
<dbReference type="PANTHER" id="PTHR46577:SF1">
    <property type="entry name" value="HTH-TYPE TRANSCRIPTIONAL REGULATORY PROTEIN GABR"/>
    <property type="match status" value="1"/>
</dbReference>
<keyword evidence="7" id="KW-0808">Transferase</keyword>
<evidence type="ECO:0000256" key="2">
    <source>
        <dbReference type="ARBA" id="ARBA00022898"/>
    </source>
</evidence>
<keyword evidence="7" id="KW-0032">Aminotransferase</keyword>
<dbReference type="InterPro" id="IPR036388">
    <property type="entry name" value="WH-like_DNA-bd_sf"/>
</dbReference>
<evidence type="ECO:0000259" key="6">
    <source>
        <dbReference type="PROSITE" id="PS50949"/>
    </source>
</evidence>
<dbReference type="GO" id="GO:0008483">
    <property type="term" value="F:transaminase activity"/>
    <property type="evidence" value="ECO:0007669"/>
    <property type="project" value="UniProtKB-KW"/>
</dbReference>
<dbReference type="InterPro" id="IPR015421">
    <property type="entry name" value="PyrdxlP-dep_Trfase_major"/>
</dbReference>
<dbReference type="InterPro" id="IPR000524">
    <property type="entry name" value="Tscrpt_reg_HTH_GntR"/>
</dbReference>
<evidence type="ECO:0000313" key="7">
    <source>
        <dbReference type="EMBL" id="GAA1678679.1"/>
    </source>
</evidence>
<keyword evidence="3" id="KW-0805">Transcription regulation</keyword>
<dbReference type="SUPFAM" id="SSF46785">
    <property type="entry name" value="Winged helix' DNA-binding domain"/>
    <property type="match status" value="1"/>
</dbReference>
<dbReference type="Pfam" id="PF00392">
    <property type="entry name" value="GntR"/>
    <property type="match status" value="1"/>
</dbReference>
<sequence>MDNDNAEAAVIRAMRVTLAAAQPGERLPSVRSLMARLRVSPVTVQHAMRRLAAEGAIEVRPGQGTFAAPAATVPESPDLRWQSVALGPRADGDEALPDLLAVPPLDTIALSGGYLDPALQPIAALGAALGRAARRPASWARGRSDVPDDLRGWFARQAGGAFQPGDVVVCPGGQAALSTAFRALARPGDTVLVESPTYLGAIAVARSAGMRVVPVPADADGVRPDLLADAFERTGSRLFYCQPLYANPHGGVLSVRRRGLVLDIVAAAGAFLLEDDWARDLAIDGTPALPLASEDVHGHVVYLRSLTKSAAPGLRIAGIAARGAAGARLRTACVRDDLFVSGPLLEASMDFLSSPAFQRHLRALRPALAARREAMVAGLRAHLPSLTPAVVPAGGLHLWTRLPDNLDDRSVVAAAARQGVAVHAGRPWYVDDPPAPHLRLTFGSAAPAVVSEGVRRLAVAIHG</sequence>
<comment type="similarity">
    <text evidence="1">In the C-terminal section; belongs to the class-I pyridoxal-phosphate-dependent aminotransferase family.</text>
</comment>
<evidence type="ECO:0000256" key="4">
    <source>
        <dbReference type="ARBA" id="ARBA00023125"/>
    </source>
</evidence>
<accession>A0ABN2GY21</accession>
<gene>
    <name evidence="7" type="ORF">GCM10009765_29920</name>
</gene>
<dbReference type="PROSITE" id="PS50949">
    <property type="entry name" value="HTH_GNTR"/>
    <property type="match status" value="1"/>
</dbReference>